<comment type="function">
    <text evidence="6">Catalyzes the thiamine diphosphate-dependent decarboxylation of 2-oxoglutarate and the subsequent addition of the resulting succinic semialdehyde-thiamine pyrophosphate anion to isochorismate to yield 2-succinyl-5-enolpyruvyl-6-hydroxy-3-cyclohexene-1-carboxylate (SEPHCHC).</text>
</comment>
<dbReference type="AlphaFoldDB" id="A0A7W3P4G0"/>
<dbReference type="Pfam" id="PF02775">
    <property type="entry name" value="TPP_enzyme_C"/>
    <property type="match status" value="1"/>
</dbReference>
<dbReference type="Gene3D" id="3.40.50.970">
    <property type="match status" value="2"/>
</dbReference>
<name>A0A7W3P4G0_9ACTN</name>
<dbReference type="CDD" id="cd02009">
    <property type="entry name" value="TPP_SHCHC_synthase"/>
    <property type="match status" value="1"/>
</dbReference>
<evidence type="ECO:0000256" key="5">
    <source>
        <dbReference type="ARBA" id="ARBA00023211"/>
    </source>
</evidence>
<dbReference type="GO" id="GO:0030976">
    <property type="term" value="F:thiamine pyrophosphate binding"/>
    <property type="evidence" value="ECO:0007669"/>
    <property type="project" value="UniProtKB-UniRule"/>
</dbReference>
<dbReference type="PIRSF" id="PIRSF004983">
    <property type="entry name" value="MenD"/>
    <property type="match status" value="1"/>
</dbReference>
<dbReference type="GO" id="GO:0000287">
    <property type="term" value="F:magnesium ion binding"/>
    <property type="evidence" value="ECO:0007669"/>
    <property type="project" value="UniProtKB-UniRule"/>
</dbReference>
<reference evidence="9 10" key="1">
    <citation type="submission" date="2020-07" db="EMBL/GenBank/DDBJ databases">
        <title>Sequencing the genomes of 1000 actinobacteria strains.</title>
        <authorList>
            <person name="Klenk H.-P."/>
        </authorList>
    </citation>
    <scope>NUCLEOTIDE SEQUENCE [LARGE SCALE GENOMIC DNA]</scope>
    <source>
        <strain evidence="9 10">DSM 100723</strain>
    </source>
</reference>
<gene>
    <name evidence="6" type="primary">menD</name>
    <name evidence="9" type="ORF">FHX74_000359</name>
</gene>
<dbReference type="GO" id="GO:0030145">
    <property type="term" value="F:manganese ion binding"/>
    <property type="evidence" value="ECO:0007669"/>
    <property type="project" value="UniProtKB-UniRule"/>
</dbReference>
<dbReference type="GO" id="GO:0009234">
    <property type="term" value="P:menaquinone biosynthetic process"/>
    <property type="evidence" value="ECO:0007669"/>
    <property type="project" value="UniProtKB-UniRule"/>
</dbReference>
<accession>A0A7W3P4G0</accession>
<comment type="caution">
    <text evidence="9">The sequence shown here is derived from an EMBL/GenBank/DDBJ whole genome shotgun (WGS) entry which is preliminary data.</text>
</comment>
<evidence type="ECO:0000259" key="8">
    <source>
        <dbReference type="Pfam" id="PF02776"/>
    </source>
</evidence>
<dbReference type="InterPro" id="IPR029061">
    <property type="entry name" value="THDP-binding"/>
</dbReference>
<keyword evidence="3 6" id="KW-0460">Magnesium</keyword>
<dbReference type="EMBL" id="JACGWT010000001">
    <property type="protein sequence ID" value="MBA8792765.1"/>
    <property type="molecule type" value="Genomic_DNA"/>
</dbReference>
<dbReference type="Gene3D" id="3.40.50.1220">
    <property type="entry name" value="TPP-binding domain"/>
    <property type="match status" value="1"/>
</dbReference>
<comment type="pathway">
    <text evidence="6">Quinol/quinone metabolism; 1,4-dihydroxy-2-naphthoate biosynthesis; 1,4-dihydroxy-2-naphthoate from chorismate: step 2/7.</text>
</comment>
<evidence type="ECO:0000313" key="10">
    <source>
        <dbReference type="Proteomes" id="UP000523079"/>
    </source>
</evidence>
<dbReference type="PANTHER" id="PTHR42916">
    <property type="entry name" value="2-SUCCINYL-5-ENOLPYRUVYL-6-HYDROXY-3-CYCLOHEXENE-1-CARBOXYLATE SYNTHASE"/>
    <property type="match status" value="1"/>
</dbReference>
<comment type="subunit">
    <text evidence="6">Homodimer.</text>
</comment>
<feature type="domain" description="Thiamine pyrophosphate enzyme TPP-binding" evidence="7">
    <location>
        <begin position="396"/>
        <end position="517"/>
    </location>
</feature>
<keyword evidence="5 6" id="KW-0464">Manganese</keyword>
<keyword evidence="2 6" id="KW-0479">Metal-binding</keyword>
<evidence type="ECO:0000313" key="9">
    <source>
        <dbReference type="EMBL" id="MBA8792765.1"/>
    </source>
</evidence>
<keyword evidence="4 6" id="KW-0786">Thiamine pyrophosphate</keyword>
<dbReference type="InterPro" id="IPR011766">
    <property type="entry name" value="TPP_enzyme_TPP-bd"/>
</dbReference>
<dbReference type="GO" id="GO:0070204">
    <property type="term" value="F:2-succinyl-5-enolpyruvyl-6-hydroxy-3-cyclohexene-1-carboxylic-acid synthase activity"/>
    <property type="evidence" value="ECO:0007669"/>
    <property type="project" value="UniProtKB-UniRule"/>
</dbReference>
<dbReference type="Proteomes" id="UP000523079">
    <property type="component" value="Unassembled WGS sequence"/>
</dbReference>
<dbReference type="InterPro" id="IPR004433">
    <property type="entry name" value="MenaQ_synth_MenD"/>
</dbReference>
<dbReference type="NCBIfam" id="TIGR00173">
    <property type="entry name" value="menD"/>
    <property type="match status" value="1"/>
</dbReference>
<feature type="domain" description="Thiamine pyrophosphate enzyme N-terminal TPP-binding" evidence="8">
    <location>
        <begin position="7"/>
        <end position="120"/>
    </location>
</feature>
<keyword evidence="6" id="KW-0474">Menaquinone biosynthesis</keyword>
<evidence type="ECO:0000256" key="1">
    <source>
        <dbReference type="ARBA" id="ARBA00022679"/>
    </source>
</evidence>
<dbReference type="InterPro" id="IPR012001">
    <property type="entry name" value="Thiamin_PyroP_enz_TPP-bd_dom"/>
</dbReference>
<dbReference type="UniPathway" id="UPA01057">
    <property type="reaction ID" value="UER00164"/>
</dbReference>
<keyword evidence="10" id="KW-1185">Reference proteome</keyword>
<evidence type="ECO:0000256" key="3">
    <source>
        <dbReference type="ARBA" id="ARBA00022842"/>
    </source>
</evidence>
<comment type="pathway">
    <text evidence="6">Quinol/quinone metabolism; menaquinone biosynthesis.</text>
</comment>
<comment type="cofactor">
    <cofactor evidence="6">
        <name>thiamine diphosphate</name>
        <dbReference type="ChEBI" id="CHEBI:58937"/>
    </cofactor>
    <text evidence="6">Binds 1 thiamine pyrophosphate per subunit.</text>
</comment>
<comment type="catalytic activity">
    <reaction evidence="6">
        <text>isochorismate + 2-oxoglutarate + H(+) = 5-enolpyruvoyl-6-hydroxy-2-succinyl-cyclohex-3-ene-1-carboxylate + CO2</text>
        <dbReference type="Rhea" id="RHEA:25593"/>
        <dbReference type="ChEBI" id="CHEBI:15378"/>
        <dbReference type="ChEBI" id="CHEBI:16526"/>
        <dbReference type="ChEBI" id="CHEBI:16810"/>
        <dbReference type="ChEBI" id="CHEBI:29780"/>
        <dbReference type="ChEBI" id="CHEBI:58818"/>
        <dbReference type="EC" id="2.2.1.9"/>
    </reaction>
</comment>
<dbReference type="CDD" id="cd07037">
    <property type="entry name" value="TPP_PYR_MenD"/>
    <property type="match status" value="1"/>
</dbReference>
<evidence type="ECO:0000256" key="4">
    <source>
        <dbReference type="ARBA" id="ARBA00023052"/>
    </source>
</evidence>
<comment type="similarity">
    <text evidence="6">Belongs to the TPP enzyme family. MenD subfamily.</text>
</comment>
<dbReference type="UniPathway" id="UPA00079"/>
<comment type="cofactor">
    <cofactor evidence="6">
        <name>Mg(2+)</name>
        <dbReference type="ChEBI" id="CHEBI:18420"/>
    </cofactor>
    <cofactor evidence="6">
        <name>Mn(2+)</name>
        <dbReference type="ChEBI" id="CHEBI:29035"/>
    </cofactor>
</comment>
<evidence type="ECO:0000256" key="6">
    <source>
        <dbReference type="HAMAP-Rule" id="MF_01659"/>
    </source>
</evidence>
<proteinExistence type="inferred from homology"/>
<dbReference type="HAMAP" id="MF_01659">
    <property type="entry name" value="MenD"/>
    <property type="match status" value="1"/>
</dbReference>
<evidence type="ECO:0000259" key="7">
    <source>
        <dbReference type="Pfam" id="PF02775"/>
    </source>
</evidence>
<organism evidence="9 10">
    <name type="scientific">Microlunatus kandeliicorticis</name>
    <dbReference type="NCBI Taxonomy" id="1759536"/>
    <lineage>
        <taxon>Bacteria</taxon>
        <taxon>Bacillati</taxon>
        <taxon>Actinomycetota</taxon>
        <taxon>Actinomycetes</taxon>
        <taxon>Propionibacteriales</taxon>
        <taxon>Propionibacteriaceae</taxon>
        <taxon>Microlunatus</taxon>
    </lineage>
</organism>
<dbReference type="PANTHER" id="PTHR42916:SF1">
    <property type="entry name" value="PROTEIN PHYLLO, CHLOROPLASTIC"/>
    <property type="match status" value="1"/>
</dbReference>
<keyword evidence="1 6" id="KW-0808">Transferase</keyword>
<protein>
    <recommendedName>
        <fullName evidence="6">2-succinyl-5-enolpyruvyl-6-hydroxy-3-cyclohexene-1-carboxylate synthase</fullName>
        <shortName evidence="6">SEPHCHC synthase</shortName>
        <ecNumber evidence="6">2.2.1.9</ecNumber>
    </recommendedName>
    <alternativeName>
        <fullName evidence="6">Menaquinone biosynthesis protein MenD</fullName>
    </alternativeName>
</protein>
<sequence length="547" mass="56577">MNTATSAARLVVDQLVGWGVTDAVLAPGSRSAPLAYALETADRRGQLRLHVRIDERGAGFLALGLARATGRCVPVVTTSGTAAANLHPAVLEARHSGVPLLVVTADRPTALRDRGANQTTTQNGLYAAAVRAEAQLDAADQDPAGWRHQLARLVTAAQGLRTRTPGPVHLNLGLVEPLLPPADDLDGPGPAVAGPAVVQAARPDPPEVLPAGPPTVVLVGDARPAVGAAAVALARASGLPLLAEPSSNARVAEAVAGYRLLLGDDRPEAVRRRIERVIMVGHPTLSRPVTRLLGRSDVELVVVADGAEWVDPGARAARVCDAVRLDGPGDPGWLAAWRDADRALRPRVEAVLAGAGVTGPAVAERVWRSSGADDVLVAGSSNPIRDLDLAGPHPAPPEVHANRGLAGIDGTLSTAIGIALGTGRPTTALVGDLTFLHDVTALAVGPAEPRPDLRIVVVNDDGGSIFATLEQGGPDHAGPFERVFGTPHHADLGAICAGFGVPFRRATTLDELDAVLATPPRGLEVVEVPLDRTRRRDLDAALRALVR</sequence>
<dbReference type="SUPFAM" id="SSF52518">
    <property type="entry name" value="Thiamin diphosphate-binding fold (THDP-binding)"/>
    <property type="match status" value="2"/>
</dbReference>
<dbReference type="RefSeq" id="WP_182558366.1">
    <property type="nucleotide sequence ID" value="NZ_JACGWT010000001.1"/>
</dbReference>
<dbReference type="Pfam" id="PF02776">
    <property type="entry name" value="TPP_enzyme_N"/>
    <property type="match status" value="1"/>
</dbReference>
<dbReference type="EC" id="2.2.1.9" evidence="6"/>
<evidence type="ECO:0000256" key="2">
    <source>
        <dbReference type="ARBA" id="ARBA00022723"/>
    </source>
</evidence>